<keyword evidence="4" id="KW-1003">Cell membrane</keyword>
<evidence type="ECO:0000256" key="7">
    <source>
        <dbReference type="ARBA" id="ARBA00023136"/>
    </source>
</evidence>
<comment type="caution">
    <text evidence="9">The sequence shown here is derived from an EMBL/GenBank/DDBJ whole genome shotgun (WGS) entry which is preliminary data.</text>
</comment>
<evidence type="ECO:0000256" key="2">
    <source>
        <dbReference type="ARBA" id="ARBA00005417"/>
    </source>
</evidence>
<evidence type="ECO:0000256" key="4">
    <source>
        <dbReference type="ARBA" id="ARBA00022475"/>
    </source>
</evidence>
<dbReference type="EMBL" id="JPME01000020">
    <property type="protein sequence ID" value="KEZ89133.1"/>
    <property type="molecule type" value="Genomic_DNA"/>
</dbReference>
<keyword evidence="3" id="KW-0813">Transport</keyword>
<comment type="similarity">
    <text evidence="2">Belongs to the ABC transporter superfamily.</text>
</comment>
<evidence type="ECO:0000256" key="6">
    <source>
        <dbReference type="ARBA" id="ARBA00022840"/>
    </source>
</evidence>
<organism evidence="9 10">
    <name type="scientific">Lacrimispora celerecrescens</name>
    <dbReference type="NCBI Taxonomy" id="29354"/>
    <lineage>
        <taxon>Bacteria</taxon>
        <taxon>Bacillati</taxon>
        <taxon>Bacillota</taxon>
        <taxon>Clostridia</taxon>
        <taxon>Lachnospirales</taxon>
        <taxon>Lachnospiraceae</taxon>
        <taxon>Lacrimispora</taxon>
    </lineage>
</organism>
<keyword evidence="7" id="KW-0472">Membrane</keyword>
<keyword evidence="5" id="KW-0547">Nucleotide-binding</keyword>
<dbReference type="PANTHER" id="PTHR43297:SF2">
    <property type="entry name" value="DIPEPTIDE TRANSPORT ATP-BINDING PROTEIN DPPD"/>
    <property type="match status" value="1"/>
</dbReference>
<comment type="subcellular location">
    <subcellularLocation>
        <location evidence="1">Cell membrane</location>
        <topology evidence="1">Peripheral membrane protein</topology>
    </subcellularLocation>
</comment>
<dbReference type="SMART" id="SM00382">
    <property type="entry name" value="AAA"/>
    <property type="match status" value="1"/>
</dbReference>
<dbReference type="FunFam" id="3.40.50.300:FF:000016">
    <property type="entry name" value="Oligopeptide ABC transporter ATP-binding component"/>
    <property type="match status" value="1"/>
</dbReference>
<evidence type="ECO:0000256" key="1">
    <source>
        <dbReference type="ARBA" id="ARBA00004202"/>
    </source>
</evidence>
<dbReference type="InterPro" id="IPR017871">
    <property type="entry name" value="ABC_transporter-like_CS"/>
</dbReference>
<dbReference type="InterPro" id="IPR013563">
    <property type="entry name" value="Oligopep_ABC_C"/>
</dbReference>
<dbReference type="Proteomes" id="UP000028525">
    <property type="component" value="Unassembled WGS sequence"/>
</dbReference>
<dbReference type="OrthoDB" id="9806285at2"/>
<dbReference type="Pfam" id="PF00005">
    <property type="entry name" value="ABC_tran"/>
    <property type="match status" value="1"/>
</dbReference>
<dbReference type="GO" id="GO:0016887">
    <property type="term" value="F:ATP hydrolysis activity"/>
    <property type="evidence" value="ECO:0007669"/>
    <property type="project" value="InterPro"/>
</dbReference>
<dbReference type="SUPFAM" id="SSF52540">
    <property type="entry name" value="P-loop containing nucleoside triphosphate hydrolases"/>
    <property type="match status" value="1"/>
</dbReference>
<dbReference type="PROSITE" id="PS00211">
    <property type="entry name" value="ABC_TRANSPORTER_1"/>
    <property type="match status" value="1"/>
</dbReference>
<sequence>MTSLLEVDSLEMAFSTDAGDIKCLDRVSLHVNQGEILCIVGESGSGKSVTLLSVMGLLGENGKITGGKVVFDGQELLGLPEKEFDRIRGSKMTMIFQDAMASLNPLFTIGNQIMEAMRIHLDLDRKAARERALLLLDKVGLPDPSSIMNKYPHTLSGGMRQRAMIAMALACNPKLLIADEPTTALDVTIQAQIMELLRNLRDELHMSIILITHDMGLVAEMADRVMVMYAGQIVEEAGVLDLFKKPGHPYTQALLKSIPSIRDKEERELLTIDGTVPEHYGEITGCRFANRCPHAIDGCEQEQRLVEIEGNHGTRCWRRSDIRERMTQVSGGN</sequence>
<dbReference type="STRING" id="29354.IO98_16925"/>
<evidence type="ECO:0000313" key="10">
    <source>
        <dbReference type="Proteomes" id="UP000028525"/>
    </source>
</evidence>
<dbReference type="NCBIfam" id="TIGR01727">
    <property type="entry name" value="oligo_HPY"/>
    <property type="match status" value="1"/>
</dbReference>
<dbReference type="RefSeq" id="WP_038283057.1">
    <property type="nucleotide sequence ID" value="NZ_JPME01000020.1"/>
</dbReference>
<dbReference type="PROSITE" id="PS50893">
    <property type="entry name" value="ABC_TRANSPORTER_2"/>
    <property type="match status" value="1"/>
</dbReference>
<evidence type="ECO:0000259" key="8">
    <source>
        <dbReference type="PROSITE" id="PS50893"/>
    </source>
</evidence>
<proteinExistence type="inferred from homology"/>
<dbReference type="InterPro" id="IPR027417">
    <property type="entry name" value="P-loop_NTPase"/>
</dbReference>
<name>A0A084JJJ9_9FIRM</name>
<dbReference type="PANTHER" id="PTHR43297">
    <property type="entry name" value="OLIGOPEPTIDE TRANSPORT ATP-BINDING PROTEIN APPD"/>
    <property type="match status" value="1"/>
</dbReference>
<gene>
    <name evidence="9" type="ORF">IO98_16925</name>
</gene>
<dbReference type="Gene3D" id="3.40.50.300">
    <property type="entry name" value="P-loop containing nucleotide triphosphate hydrolases"/>
    <property type="match status" value="1"/>
</dbReference>
<feature type="domain" description="ABC transporter" evidence="8">
    <location>
        <begin position="5"/>
        <end position="255"/>
    </location>
</feature>
<dbReference type="InterPro" id="IPR050388">
    <property type="entry name" value="ABC_Ni/Peptide_Import"/>
</dbReference>
<reference evidence="9 10" key="1">
    <citation type="submission" date="2014-07" db="EMBL/GenBank/DDBJ databases">
        <title>Draft genome of Clostridium celerecrescens 152B isolated from sediments associated with methane hydrate from Krishna Godavari basin.</title>
        <authorList>
            <person name="Honkalas V.S."/>
            <person name="Dabir A.P."/>
            <person name="Arora P."/>
            <person name="Dhakephalkar P.K."/>
        </authorList>
    </citation>
    <scope>NUCLEOTIDE SEQUENCE [LARGE SCALE GENOMIC DNA]</scope>
    <source>
        <strain evidence="9 10">152B</strain>
    </source>
</reference>
<evidence type="ECO:0000256" key="3">
    <source>
        <dbReference type="ARBA" id="ARBA00022448"/>
    </source>
</evidence>
<dbReference type="Pfam" id="PF08352">
    <property type="entry name" value="oligo_HPY"/>
    <property type="match status" value="1"/>
</dbReference>
<evidence type="ECO:0000256" key="5">
    <source>
        <dbReference type="ARBA" id="ARBA00022741"/>
    </source>
</evidence>
<dbReference type="CDD" id="cd03257">
    <property type="entry name" value="ABC_NikE_OppD_transporters"/>
    <property type="match status" value="1"/>
</dbReference>
<dbReference type="InterPro" id="IPR003439">
    <property type="entry name" value="ABC_transporter-like_ATP-bd"/>
</dbReference>
<evidence type="ECO:0000313" key="9">
    <source>
        <dbReference type="EMBL" id="KEZ89133.1"/>
    </source>
</evidence>
<dbReference type="GO" id="GO:0015833">
    <property type="term" value="P:peptide transport"/>
    <property type="evidence" value="ECO:0007669"/>
    <property type="project" value="InterPro"/>
</dbReference>
<dbReference type="GO" id="GO:0005524">
    <property type="term" value="F:ATP binding"/>
    <property type="evidence" value="ECO:0007669"/>
    <property type="project" value="UniProtKB-KW"/>
</dbReference>
<dbReference type="GO" id="GO:0005886">
    <property type="term" value="C:plasma membrane"/>
    <property type="evidence" value="ECO:0007669"/>
    <property type="project" value="UniProtKB-SubCell"/>
</dbReference>
<keyword evidence="6 9" id="KW-0067">ATP-binding</keyword>
<protein>
    <submittedName>
        <fullName evidence="9">Peptide ABC transporter ATP-binding protein</fullName>
    </submittedName>
</protein>
<keyword evidence="10" id="KW-1185">Reference proteome</keyword>
<accession>A0A084JJJ9</accession>
<dbReference type="InterPro" id="IPR003593">
    <property type="entry name" value="AAA+_ATPase"/>
</dbReference>
<dbReference type="AlphaFoldDB" id="A0A084JJJ9"/>